<organism evidence="1 2">
    <name type="scientific">Coccomyxa subellipsoidea</name>
    <dbReference type="NCBI Taxonomy" id="248742"/>
    <lineage>
        <taxon>Eukaryota</taxon>
        <taxon>Viridiplantae</taxon>
        <taxon>Chlorophyta</taxon>
        <taxon>core chlorophytes</taxon>
        <taxon>Trebouxiophyceae</taxon>
        <taxon>Trebouxiophyceae incertae sedis</taxon>
        <taxon>Coccomyxaceae</taxon>
        <taxon>Coccomyxa</taxon>
    </lineage>
</organism>
<comment type="caution">
    <text evidence="1">The sequence shown here is derived from an EMBL/GenBank/DDBJ whole genome shotgun (WGS) entry which is preliminary data.</text>
</comment>
<dbReference type="Proteomes" id="UP001491310">
    <property type="component" value="Unassembled WGS sequence"/>
</dbReference>
<evidence type="ECO:0000313" key="1">
    <source>
        <dbReference type="EMBL" id="KAK9904169.1"/>
    </source>
</evidence>
<accession>A0ABR2YFJ5</accession>
<gene>
    <name evidence="1" type="ORF">WJX75_005755</name>
</gene>
<name>A0ABR2YFJ5_9CHLO</name>
<dbReference type="EMBL" id="JALJOT010000013">
    <property type="protein sequence ID" value="KAK9904169.1"/>
    <property type="molecule type" value="Genomic_DNA"/>
</dbReference>
<proteinExistence type="predicted"/>
<evidence type="ECO:0000313" key="2">
    <source>
        <dbReference type="Proteomes" id="UP001491310"/>
    </source>
</evidence>
<protein>
    <submittedName>
        <fullName evidence="1">Uncharacterized protein</fullName>
    </submittedName>
</protein>
<keyword evidence="2" id="KW-1185">Reference proteome</keyword>
<sequence>MTGGSISYLLGRASIRDYYQSHSTPDSKTYRFTEGRAPLQLLEQVVKAQGPGDTQRDGTFSICRRALGGSLSRRIRRSHASAGRCTRSCDGS</sequence>
<reference evidence="1 2" key="1">
    <citation type="journal article" date="2024" name="Nat. Commun.">
        <title>Phylogenomics reveals the evolutionary origins of lichenization in chlorophyte algae.</title>
        <authorList>
            <person name="Puginier C."/>
            <person name="Libourel C."/>
            <person name="Otte J."/>
            <person name="Skaloud P."/>
            <person name="Haon M."/>
            <person name="Grisel S."/>
            <person name="Petersen M."/>
            <person name="Berrin J.G."/>
            <person name="Delaux P.M."/>
            <person name="Dal Grande F."/>
            <person name="Keller J."/>
        </authorList>
    </citation>
    <scope>NUCLEOTIDE SEQUENCE [LARGE SCALE GENOMIC DNA]</scope>
    <source>
        <strain evidence="1 2">SAG 216-7</strain>
    </source>
</reference>